<dbReference type="AlphaFoldDB" id="A0A7C9QWC8"/>
<accession>A0A7C9QWC8</accession>
<comment type="caution">
    <text evidence="6">The sequence shown here is derived from an EMBL/GenBank/DDBJ whole genome shotgun (WGS) entry which is preliminary data.</text>
</comment>
<gene>
    <name evidence="6" type="ORF">G4223_16635</name>
</gene>
<organism evidence="6 7">
    <name type="scientific">Magnetospirillum aberrantis SpK</name>
    <dbReference type="NCBI Taxonomy" id="908842"/>
    <lineage>
        <taxon>Bacteria</taxon>
        <taxon>Pseudomonadati</taxon>
        <taxon>Pseudomonadota</taxon>
        <taxon>Alphaproteobacteria</taxon>
        <taxon>Rhodospirillales</taxon>
        <taxon>Rhodospirillaceae</taxon>
        <taxon>Magnetospirillum</taxon>
    </lineage>
</organism>
<evidence type="ECO:0000256" key="4">
    <source>
        <dbReference type="SAM" id="MobiDB-lite"/>
    </source>
</evidence>
<protein>
    <recommendedName>
        <fullName evidence="5">Methyl-accepting transducer domain-containing protein</fullName>
    </recommendedName>
</protein>
<dbReference type="Pfam" id="PF00015">
    <property type="entry name" value="MCPsignal"/>
    <property type="match status" value="1"/>
</dbReference>
<dbReference type="InterPro" id="IPR004090">
    <property type="entry name" value="Chemotax_Me-accpt_rcpt"/>
</dbReference>
<dbReference type="GO" id="GO:0019825">
    <property type="term" value="F:oxygen binding"/>
    <property type="evidence" value="ECO:0007669"/>
    <property type="project" value="InterPro"/>
</dbReference>
<dbReference type="InterPro" id="IPR012292">
    <property type="entry name" value="Globin/Proto"/>
</dbReference>
<feature type="region of interest" description="Disordered" evidence="4">
    <location>
        <begin position="1"/>
        <end position="48"/>
    </location>
</feature>
<dbReference type="GO" id="GO:0004888">
    <property type="term" value="F:transmembrane signaling receptor activity"/>
    <property type="evidence" value="ECO:0007669"/>
    <property type="project" value="InterPro"/>
</dbReference>
<feature type="domain" description="Methyl-accepting transducer" evidence="5">
    <location>
        <begin position="232"/>
        <end position="461"/>
    </location>
</feature>
<keyword evidence="1 3" id="KW-0807">Transducer</keyword>
<dbReference type="GO" id="GO:0020037">
    <property type="term" value="F:heme binding"/>
    <property type="evidence" value="ECO:0007669"/>
    <property type="project" value="InterPro"/>
</dbReference>
<dbReference type="PRINTS" id="PR00260">
    <property type="entry name" value="CHEMTRNSDUCR"/>
</dbReference>
<dbReference type="PROSITE" id="PS50111">
    <property type="entry name" value="CHEMOTAXIS_TRANSDUC_2"/>
    <property type="match status" value="1"/>
</dbReference>
<dbReference type="SUPFAM" id="SSF58104">
    <property type="entry name" value="Methyl-accepting chemotaxis protein (MCP) signaling domain"/>
    <property type="match status" value="1"/>
</dbReference>
<evidence type="ECO:0000256" key="3">
    <source>
        <dbReference type="PROSITE-ProRule" id="PRU00284"/>
    </source>
</evidence>
<dbReference type="Gene3D" id="1.10.490.10">
    <property type="entry name" value="Globins"/>
    <property type="match status" value="1"/>
</dbReference>
<sequence>MSDDFELFDDPPPPPTQAAAGGNRGPSAASDDLFFDDDDTSATASTAAPTGISMKERVVQYLDLFAVDADAQELIRANSENLVKNTEMLVNDASEWVTRFPPFGEKLAGDAGTTLRGVLVEHWRHLYSCEFTADYIATAQQLGFMLAYLDLGASWYQAMASAGAARALVMLKGNRRFEGLAQALGKVAQLDVSLVTHDYFEAAKQARAKTVTDLAMGFERSIKGVVDEVGAMAATLKSHSDEMLSRLSHMDYETVNMAAAAEEASFSVDNIAQNTSDLAQSIEHIRTNVVRTADAAQQAAQAAMATDDAMRGLLDVASRIGKIGETIDVIARQTRMLALNATIEAARAGAAGRGFAVVAQEIKKLSEQTSKATHDIASSVGEAVTATNTAVDTIHHTVAAVSGINQVAADVRQAVEAQTSSTGTIASHVGEAASGAKAVTSSVNSAIEALSVSSSAAGELNRSADALAAKANHMRNEVDNYLARLRAMG</sequence>
<proteinExistence type="inferred from homology"/>
<dbReference type="GO" id="GO:0006935">
    <property type="term" value="P:chemotaxis"/>
    <property type="evidence" value="ECO:0007669"/>
    <property type="project" value="InterPro"/>
</dbReference>
<dbReference type="Proteomes" id="UP000480684">
    <property type="component" value="Unassembled WGS sequence"/>
</dbReference>
<dbReference type="GO" id="GO:0016020">
    <property type="term" value="C:membrane"/>
    <property type="evidence" value="ECO:0007669"/>
    <property type="project" value="InterPro"/>
</dbReference>
<dbReference type="Gene3D" id="1.10.287.950">
    <property type="entry name" value="Methyl-accepting chemotaxis protein"/>
    <property type="match status" value="1"/>
</dbReference>
<keyword evidence="7" id="KW-1185">Reference proteome</keyword>
<dbReference type="PANTHER" id="PTHR32089:SF112">
    <property type="entry name" value="LYSOZYME-LIKE PROTEIN-RELATED"/>
    <property type="match status" value="1"/>
</dbReference>
<reference evidence="6 7" key="1">
    <citation type="submission" date="2020-02" db="EMBL/GenBank/DDBJ databases">
        <authorList>
            <person name="Dziuba M."/>
            <person name="Kuznetsov B."/>
            <person name="Mardanov A."/>
            <person name="Ravin N."/>
            <person name="Grouzdev D."/>
        </authorList>
    </citation>
    <scope>NUCLEOTIDE SEQUENCE [LARGE SCALE GENOMIC DNA]</scope>
    <source>
        <strain evidence="6 7">SpK</strain>
    </source>
</reference>
<comment type="similarity">
    <text evidence="2">Belongs to the methyl-accepting chemotaxis (MCP) protein family.</text>
</comment>
<evidence type="ECO:0000259" key="5">
    <source>
        <dbReference type="PROSITE" id="PS50111"/>
    </source>
</evidence>
<dbReference type="InterPro" id="IPR004089">
    <property type="entry name" value="MCPsignal_dom"/>
</dbReference>
<dbReference type="GO" id="GO:0007165">
    <property type="term" value="P:signal transduction"/>
    <property type="evidence" value="ECO:0007669"/>
    <property type="project" value="UniProtKB-KW"/>
</dbReference>
<dbReference type="RefSeq" id="WP_163682081.1">
    <property type="nucleotide sequence ID" value="NZ_JAAIYP010000043.1"/>
</dbReference>
<dbReference type="PANTHER" id="PTHR32089">
    <property type="entry name" value="METHYL-ACCEPTING CHEMOTAXIS PROTEIN MCPB"/>
    <property type="match status" value="1"/>
</dbReference>
<dbReference type="SMART" id="SM00283">
    <property type="entry name" value="MA"/>
    <property type="match status" value="1"/>
</dbReference>
<evidence type="ECO:0000313" key="6">
    <source>
        <dbReference type="EMBL" id="NFV81739.1"/>
    </source>
</evidence>
<dbReference type="Pfam" id="PF11563">
    <property type="entry name" value="Protoglobin"/>
    <property type="match status" value="1"/>
</dbReference>
<evidence type="ECO:0000313" key="7">
    <source>
        <dbReference type="Proteomes" id="UP000480684"/>
    </source>
</evidence>
<dbReference type="InterPro" id="IPR044398">
    <property type="entry name" value="Globin-sensor_dom"/>
</dbReference>
<dbReference type="EMBL" id="JAAIYP010000043">
    <property type="protein sequence ID" value="NFV81739.1"/>
    <property type="molecule type" value="Genomic_DNA"/>
</dbReference>
<evidence type="ECO:0000256" key="2">
    <source>
        <dbReference type="ARBA" id="ARBA00029447"/>
    </source>
</evidence>
<evidence type="ECO:0000256" key="1">
    <source>
        <dbReference type="ARBA" id="ARBA00023224"/>
    </source>
</evidence>
<name>A0A7C9QWC8_9PROT</name>